<dbReference type="Pfam" id="PF01041">
    <property type="entry name" value="DegT_DnrJ_EryC1"/>
    <property type="match status" value="1"/>
</dbReference>
<dbReference type="FunFam" id="3.40.640.10:FF:000089">
    <property type="entry name" value="Aminotransferase, DegT/DnrJ/EryC1/StrS family"/>
    <property type="match status" value="1"/>
</dbReference>
<dbReference type="AlphaFoldDB" id="A0A1H4FJD0"/>
<dbReference type="PANTHER" id="PTHR30244">
    <property type="entry name" value="TRANSAMINASE"/>
    <property type="match status" value="1"/>
</dbReference>
<dbReference type="PANTHER" id="PTHR30244:SF42">
    <property type="entry name" value="UDP-2-ACETAMIDO-2-DEOXY-3-OXO-D-GLUCURONATE AMINOTRANSFERASE"/>
    <property type="match status" value="1"/>
</dbReference>
<dbReference type="InterPro" id="IPR000653">
    <property type="entry name" value="DegT/StrS_aminotransferase"/>
</dbReference>
<evidence type="ECO:0000256" key="5">
    <source>
        <dbReference type="RuleBase" id="RU004508"/>
    </source>
</evidence>
<proteinExistence type="inferred from homology"/>
<dbReference type="InterPro" id="IPR015421">
    <property type="entry name" value="PyrdxlP-dep_Trfase_major"/>
</dbReference>
<evidence type="ECO:0000256" key="3">
    <source>
        <dbReference type="PIRSR" id="PIRSR000390-1"/>
    </source>
</evidence>
<dbReference type="CDD" id="cd00616">
    <property type="entry name" value="AHBA_syn"/>
    <property type="match status" value="1"/>
</dbReference>
<evidence type="ECO:0000313" key="7">
    <source>
        <dbReference type="Proteomes" id="UP000199656"/>
    </source>
</evidence>
<dbReference type="Proteomes" id="UP000199656">
    <property type="component" value="Unassembled WGS sequence"/>
</dbReference>
<evidence type="ECO:0000256" key="2">
    <source>
        <dbReference type="ARBA" id="ARBA00037999"/>
    </source>
</evidence>
<evidence type="ECO:0000313" key="6">
    <source>
        <dbReference type="EMBL" id="SEA97385.1"/>
    </source>
</evidence>
<gene>
    <name evidence="6" type="ORF">SAMN05660909_04455</name>
</gene>
<dbReference type="GO" id="GO:0000271">
    <property type="term" value="P:polysaccharide biosynthetic process"/>
    <property type="evidence" value="ECO:0007669"/>
    <property type="project" value="TreeGrafter"/>
</dbReference>
<dbReference type="SUPFAM" id="SSF53383">
    <property type="entry name" value="PLP-dependent transferases"/>
    <property type="match status" value="1"/>
</dbReference>
<dbReference type="InterPro" id="IPR015424">
    <property type="entry name" value="PyrdxlP-dep_Trfase"/>
</dbReference>
<dbReference type="PIRSF" id="PIRSF000390">
    <property type="entry name" value="PLP_StrS"/>
    <property type="match status" value="1"/>
</dbReference>
<feature type="active site" description="Proton acceptor" evidence="3">
    <location>
        <position position="192"/>
    </location>
</feature>
<dbReference type="GO" id="GO:0030170">
    <property type="term" value="F:pyridoxal phosphate binding"/>
    <property type="evidence" value="ECO:0007669"/>
    <property type="project" value="UniProtKB-ARBA"/>
</dbReference>
<protein>
    <submittedName>
        <fullName evidence="6">dTDP-4-amino-4,6-dideoxygalactose transaminase</fullName>
    </submittedName>
</protein>
<accession>A0A1H4FJD0</accession>
<keyword evidence="1 4" id="KW-0663">Pyridoxal phosphate</keyword>
<dbReference type="Gene3D" id="3.90.1150.10">
    <property type="entry name" value="Aspartate Aminotransferase, domain 1"/>
    <property type="match status" value="1"/>
</dbReference>
<evidence type="ECO:0000256" key="1">
    <source>
        <dbReference type="ARBA" id="ARBA00022898"/>
    </source>
</evidence>
<keyword evidence="7" id="KW-1185">Reference proteome</keyword>
<dbReference type="EMBL" id="FNRL01000025">
    <property type="protein sequence ID" value="SEA97385.1"/>
    <property type="molecule type" value="Genomic_DNA"/>
</dbReference>
<comment type="similarity">
    <text evidence="2 5">Belongs to the DegT/DnrJ/EryC1 family.</text>
</comment>
<dbReference type="RefSeq" id="WP_089764336.1">
    <property type="nucleotide sequence ID" value="NZ_BKAT01000045.1"/>
</dbReference>
<dbReference type="InterPro" id="IPR015422">
    <property type="entry name" value="PyrdxlP-dep_Trfase_small"/>
</dbReference>
<dbReference type="GO" id="GO:0008483">
    <property type="term" value="F:transaminase activity"/>
    <property type="evidence" value="ECO:0007669"/>
    <property type="project" value="TreeGrafter"/>
</dbReference>
<dbReference type="STRING" id="408074.SAMN05660909_04455"/>
<feature type="modified residue" description="N6-(pyridoxal phosphate)lysine" evidence="4">
    <location>
        <position position="192"/>
    </location>
</feature>
<reference evidence="7" key="1">
    <citation type="submission" date="2016-10" db="EMBL/GenBank/DDBJ databases">
        <authorList>
            <person name="Varghese N."/>
            <person name="Submissions S."/>
        </authorList>
    </citation>
    <scope>NUCLEOTIDE SEQUENCE [LARGE SCALE GENOMIC DNA]</scope>
    <source>
        <strain evidence="7">DSM 23920</strain>
    </source>
</reference>
<dbReference type="OrthoDB" id="9804264at2"/>
<name>A0A1H4FJD0_9BACT</name>
<organism evidence="6 7">
    <name type="scientific">Chitinophaga terrae</name>
    <name type="common">ex Kim and Jung 2007</name>
    <dbReference type="NCBI Taxonomy" id="408074"/>
    <lineage>
        <taxon>Bacteria</taxon>
        <taxon>Pseudomonadati</taxon>
        <taxon>Bacteroidota</taxon>
        <taxon>Chitinophagia</taxon>
        <taxon>Chitinophagales</taxon>
        <taxon>Chitinophagaceae</taxon>
        <taxon>Chitinophaga</taxon>
    </lineage>
</organism>
<sequence>MVPIQMVDLKRQYNKIKPQVDAAIEEVLNSTAFINGSAVQQFSAELQTYLGVKHVIPCANGTDALQIAMMALGLEPGDEIITPSFTFIATAEVIALLRLKPVFVDIDPKTYCLDISAVEKAITSKTKAIVPVHLYGQVADMEPLMALAARHNLYVIEDNAQAIGADYTFADGSRKKAGTIGHIGCTSFFPSKNLGCYGDGGAIFTNDDEIAAKLRMVANHGQSARYYHDVVGCNSRLDSVQAAVLRIKLPLLDQYIEARRAVADAYDAGFADVPAIITPYRAENGYHVFHQYTLQLEGADRNKLQEFLASKGIPAMIYYPVPAHRQKMFADFGGAEFNLPVTDHLTHRVISLPIHTEMDQEQLDYIIQSVKTFLNTPA</sequence>
<evidence type="ECO:0000256" key="4">
    <source>
        <dbReference type="PIRSR" id="PIRSR000390-2"/>
    </source>
</evidence>
<dbReference type="Gene3D" id="3.40.640.10">
    <property type="entry name" value="Type I PLP-dependent aspartate aminotransferase-like (Major domain)"/>
    <property type="match status" value="1"/>
</dbReference>